<proteinExistence type="predicted"/>
<keyword evidence="1" id="KW-0472">Membrane</keyword>
<feature type="transmembrane region" description="Helical" evidence="1">
    <location>
        <begin position="6"/>
        <end position="24"/>
    </location>
</feature>
<keyword evidence="1" id="KW-0812">Transmembrane</keyword>
<protein>
    <recommendedName>
        <fullName evidence="4">Glycosyltransferase RgtA/B/C/D-like domain-containing protein</fullName>
    </recommendedName>
</protein>
<feature type="transmembrane region" description="Helical" evidence="1">
    <location>
        <begin position="276"/>
        <end position="295"/>
    </location>
</feature>
<accession>A0A6S7E740</accession>
<feature type="transmembrane region" description="Helical" evidence="1">
    <location>
        <begin position="165"/>
        <end position="185"/>
    </location>
</feature>
<keyword evidence="1" id="KW-1133">Transmembrane helix</keyword>
<name>A0A6S7E740_9BURK</name>
<dbReference type="RefSeq" id="WP_175167927.1">
    <property type="nucleotide sequence ID" value="NZ_CADIKW010000010.1"/>
</dbReference>
<feature type="transmembrane region" description="Helical" evidence="1">
    <location>
        <begin position="333"/>
        <end position="349"/>
    </location>
</feature>
<dbReference type="Proteomes" id="UP000494272">
    <property type="component" value="Unassembled WGS sequence"/>
</dbReference>
<evidence type="ECO:0000313" key="2">
    <source>
        <dbReference type="EMBL" id="CAB3898230.1"/>
    </source>
</evidence>
<feature type="transmembrane region" description="Helical" evidence="1">
    <location>
        <begin position="87"/>
        <end position="108"/>
    </location>
</feature>
<feature type="transmembrane region" description="Helical" evidence="1">
    <location>
        <begin position="114"/>
        <end position="132"/>
    </location>
</feature>
<sequence>MEITAWSWFWLLSGYVLLLGARLYPWMVERNRRATVGSGDECNHLIIRNMLRRGRNPEDTFLMEGFDYPTAFHRLSLLFSDAFVKRLGGLLPLVFDTCLYLCTAGLLIFLGAGISWVISLFVLCGAFVIHVGRNIHFSERAFGALWGNLYLIAMCLIDASGWSPILMGMAVIFFIGAVLASKFAVQAISSISLVYAVLAGTIEPIVLLLVCQVLGGLLSLGRTFKVQYGVWRHSSFYARYIQGVNPATANQIQAAFRHLKAGRIKTAIKCAIWSPYGRIVLLYPLAIVGVVIALFSPEQAVARPFVILTLSGLTVATVIATPKLLFLGEPERYAEYVMVAALVGAGFYFPTFDWWQPNIVALLFVYGAGCLMAFYMHYKQMLQYARIGTEEDIPAFGVSLENKRILTVPVRIAFPMALKGIDAQYIAVLTNIGDSSRQAIFQRVITDFYPYPSSDLRSLIDSERIDIIIVKETALSKINALSGRVYYDFSSLDFLERIGEYAVYRGRSQEA</sequence>
<gene>
    <name evidence="2" type="ORF">LMG26841_04339</name>
</gene>
<feature type="transmembrane region" description="Helical" evidence="1">
    <location>
        <begin position="355"/>
        <end position="376"/>
    </location>
</feature>
<feature type="transmembrane region" description="Helical" evidence="1">
    <location>
        <begin position="301"/>
        <end position="321"/>
    </location>
</feature>
<evidence type="ECO:0000313" key="3">
    <source>
        <dbReference type="Proteomes" id="UP000494272"/>
    </source>
</evidence>
<evidence type="ECO:0000256" key="1">
    <source>
        <dbReference type="SAM" id="Phobius"/>
    </source>
</evidence>
<dbReference type="EMBL" id="CADIKW010000010">
    <property type="protein sequence ID" value="CAB3898230.1"/>
    <property type="molecule type" value="Genomic_DNA"/>
</dbReference>
<feature type="transmembrane region" description="Helical" evidence="1">
    <location>
        <begin position="192"/>
        <end position="217"/>
    </location>
</feature>
<dbReference type="GeneID" id="94357883"/>
<dbReference type="AlphaFoldDB" id="A0A6S7E740"/>
<evidence type="ECO:0008006" key="4">
    <source>
        <dbReference type="Google" id="ProtNLM"/>
    </source>
</evidence>
<organism evidence="2 3">
    <name type="scientific">Achromobacter dolens</name>
    <dbReference type="NCBI Taxonomy" id="1287738"/>
    <lineage>
        <taxon>Bacteria</taxon>
        <taxon>Pseudomonadati</taxon>
        <taxon>Pseudomonadota</taxon>
        <taxon>Betaproteobacteria</taxon>
        <taxon>Burkholderiales</taxon>
        <taxon>Alcaligenaceae</taxon>
        <taxon>Achromobacter</taxon>
    </lineage>
</organism>
<keyword evidence="3" id="KW-1185">Reference proteome</keyword>
<reference evidence="2 3" key="1">
    <citation type="submission" date="2020-04" db="EMBL/GenBank/DDBJ databases">
        <authorList>
            <person name="De Canck E."/>
        </authorList>
    </citation>
    <scope>NUCLEOTIDE SEQUENCE [LARGE SCALE GENOMIC DNA]</scope>
    <source>
        <strain evidence="2 3">LMG 26841</strain>
    </source>
</reference>